<reference evidence="4 5" key="1">
    <citation type="journal article" date="2019" name="Int. J. Syst. Evol. Microbiol.">
        <title>The Global Catalogue of Microorganisms (GCM) 10K type strain sequencing project: providing services to taxonomists for standard genome sequencing and annotation.</title>
        <authorList>
            <consortium name="The Broad Institute Genomics Platform"/>
            <consortium name="The Broad Institute Genome Sequencing Center for Infectious Disease"/>
            <person name="Wu L."/>
            <person name="Ma J."/>
        </authorList>
    </citation>
    <scope>NUCLEOTIDE SEQUENCE [LARGE SCALE GENOMIC DNA]</scope>
    <source>
        <strain evidence="4 5">JCM 6305</strain>
    </source>
</reference>
<evidence type="ECO:0000259" key="3">
    <source>
        <dbReference type="Pfam" id="PF13581"/>
    </source>
</evidence>
<organism evidence="4 5">
    <name type="scientific">Streptomyces macrosporus</name>
    <dbReference type="NCBI Taxonomy" id="44032"/>
    <lineage>
        <taxon>Bacteria</taxon>
        <taxon>Bacillati</taxon>
        <taxon>Actinomycetota</taxon>
        <taxon>Actinomycetes</taxon>
        <taxon>Kitasatosporales</taxon>
        <taxon>Streptomycetaceae</taxon>
        <taxon>Streptomyces</taxon>
    </lineage>
</organism>
<dbReference type="RefSeq" id="WP_344328123.1">
    <property type="nucleotide sequence ID" value="NZ_BAAASZ010000042.1"/>
</dbReference>
<dbReference type="PANTHER" id="PTHR35526:SF3">
    <property type="entry name" value="ANTI-SIGMA-F FACTOR RSBW"/>
    <property type="match status" value="1"/>
</dbReference>
<dbReference type="Proteomes" id="UP001501638">
    <property type="component" value="Unassembled WGS sequence"/>
</dbReference>
<keyword evidence="1" id="KW-0418">Kinase</keyword>
<dbReference type="PANTHER" id="PTHR35526">
    <property type="entry name" value="ANTI-SIGMA-F FACTOR RSBW-RELATED"/>
    <property type="match status" value="1"/>
</dbReference>
<dbReference type="Pfam" id="PF13581">
    <property type="entry name" value="HATPase_c_2"/>
    <property type="match status" value="1"/>
</dbReference>
<dbReference type="CDD" id="cd16936">
    <property type="entry name" value="HATPase_RsbW-like"/>
    <property type="match status" value="1"/>
</dbReference>
<dbReference type="InterPro" id="IPR003594">
    <property type="entry name" value="HATPase_dom"/>
</dbReference>
<evidence type="ECO:0000256" key="2">
    <source>
        <dbReference type="SAM" id="MobiDB-lite"/>
    </source>
</evidence>
<sequence>MNAAEIRRPARSARQGAAPTRSLTWPLPCTADAPARARRLTRKLLHDWGLGDEYTCRAEAVVAELVGNALTHARPDIHITWRLVRDTEQPSVRVEVTDGGPAPSPADADYDPDEHGRGHLIVTALASRWGTAPRKGRHGCTRWAQITPR</sequence>
<feature type="region of interest" description="Disordered" evidence="2">
    <location>
        <begin position="1"/>
        <end position="23"/>
    </location>
</feature>
<dbReference type="SUPFAM" id="SSF55874">
    <property type="entry name" value="ATPase domain of HSP90 chaperone/DNA topoisomerase II/histidine kinase"/>
    <property type="match status" value="1"/>
</dbReference>
<name>A0ABN3KJ84_9ACTN</name>
<protein>
    <recommendedName>
        <fullName evidence="3">Histidine kinase/HSP90-like ATPase domain-containing protein</fullName>
    </recommendedName>
</protein>
<comment type="caution">
    <text evidence="4">The sequence shown here is derived from an EMBL/GenBank/DDBJ whole genome shotgun (WGS) entry which is preliminary data.</text>
</comment>
<evidence type="ECO:0000313" key="5">
    <source>
        <dbReference type="Proteomes" id="UP001501638"/>
    </source>
</evidence>
<evidence type="ECO:0000256" key="1">
    <source>
        <dbReference type="ARBA" id="ARBA00022527"/>
    </source>
</evidence>
<dbReference type="Gene3D" id="3.30.565.10">
    <property type="entry name" value="Histidine kinase-like ATPase, C-terminal domain"/>
    <property type="match status" value="1"/>
</dbReference>
<accession>A0ABN3KJ84</accession>
<proteinExistence type="predicted"/>
<feature type="domain" description="Histidine kinase/HSP90-like ATPase" evidence="3">
    <location>
        <begin position="31"/>
        <end position="128"/>
    </location>
</feature>
<evidence type="ECO:0000313" key="4">
    <source>
        <dbReference type="EMBL" id="GAA2462708.1"/>
    </source>
</evidence>
<keyword evidence="5" id="KW-1185">Reference proteome</keyword>
<gene>
    <name evidence="4" type="ORF">GCM10010405_53790</name>
</gene>
<dbReference type="EMBL" id="BAAASZ010000042">
    <property type="protein sequence ID" value="GAA2462708.1"/>
    <property type="molecule type" value="Genomic_DNA"/>
</dbReference>
<dbReference type="InterPro" id="IPR050267">
    <property type="entry name" value="Anti-sigma-factor_SerPK"/>
</dbReference>
<dbReference type="InterPro" id="IPR036890">
    <property type="entry name" value="HATPase_C_sf"/>
</dbReference>
<keyword evidence="1" id="KW-0808">Transferase</keyword>
<keyword evidence="1" id="KW-0723">Serine/threonine-protein kinase</keyword>